<dbReference type="PANTHER" id="PTHR46060">
    <property type="entry name" value="MARINER MOS1 TRANSPOSASE-LIKE PROTEIN"/>
    <property type="match status" value="1"/>
</dbReference>
<dbReference type="PANTHER" id="PTHR46060:SF1">
    <property type="entry name" value="MARINER MOS1 TRANSPOSASE-LIKE PROTEIN"/>
    <property type="match status" value="1"/>
</dbReference>
<evidence type="ECO:0000313" key="1">
    <source>
        <dbReference type="EMBL" id="KAI6651431.1"/>
    </source>
</evidence>
<dbReference type="AlphaFoldDB" id="A0AAV7JSQ3"/>
<gene>
    <name evidence="1" type="ORF">LOD99_5238</name>
</gene>
<name>A0AAV7JSQ3_9METZ</name>
<comment type="caution">
    <text evidence="1">The sequence shown here is derived from an EMBL/GenBank/DDBJ whole genome shotgun (WGS) entry which is preliminary data.</text>
</comment>
<keyword evidence="2" id="KW-1185">Reference proteome</keyword>
<dbReference type="Proteomes" id="UP001165289">
    <property type="component" value="Unassembled WGS sequence"/>
</dbReference>
<evidence type="ECO:0000313" key="2">
    <source>
        <dbReference type="Proteomes" id="UP001165289"/>
    </source>
</evidence>
<proteinExistence type="predicted"/>
<sequence length="121" mass="13725">MASNLKFKQRSYIKIRTLFGIGPKDILIDLEVVNRDASLSYTTVKEWAKRFREGRESLENEERIGRPISAVTSSNTSEIRWRVEEDPHFTAEELAMSVGISTGAVHSILIDGLRVTKICSR</sequence>
<protein>
    <submittedName>
        <fullName evidence="1">Transposase</fullName>
    </submittedName>
</protein>
<organism evidence="1 2">
    <name type="scientific">Oopsacas minuta</name>
    <dbReference type="NCBI Taxonomy" id="111878"/>
    <lineage>
        <taxon>Eukaryota</taxon>
        <taxon>Metazoa</taxon>
        <taxon>Porifera</taxon>
        <taxon>Hexactinellida</taxon>
        <taxon>Hexasterophora</taxon>
        <taxon>Lyssacinosida</taxon>
        <taxon>Leucopsacidae</taxon>
        <taxon>Oopsacas</taxon>
    </lineage>
</organism>
<dbReference type="InterPro" id="IPR052709">
    <property type="entry name" value="Transposase-MT_Hybrid"/>
</dbReference>
<dbReference type="EMBL" id="JAKMXF010000304">
    <property type="protein sequence ID" value="KAI6651431.1"/>
    <property type="molecule type" value="Genomic_DNA"/>
</dbReference>
<reference evidence="1 2" key="1">
    <citation type="journal article" date="2023" name="BMC Biol.">
        <title>The compact genome of the sponge Oopsacas minuta (Hexactinellida) is lacking key metazoan core genes.</title>
        <authorList>
            <person name="Santini S."/>
            <person name="Schenkelaars Q."/>
            <person name="Jourda C."/>
            <person name="Duchesne M."/>
            <person name="Belahbib H."/>
            <person name="Rocher C."/>
            <person name="Selva M."/>
            <person name="Riesgo A."/>
            <person name="Vervoort M."/>
            <person name="Leys S.P."/>
            <person name="Kodjabachian L."/>
            <person name="Le Bivic A."/>
            <person name="Borchiellini C."/>
            <person name="Claverie J.M."/>
            <person name="Renard E."/>
        </authorList>
    </citation>
    <scope>NUCLEOTIDE SEQUENCE [LARGE SCALE GENOMIC DNA]</scope>
    <source>
        <strain evidence="1">SPO-2</strain>
    </source>
</reference>
<accession>A0AAV7JSQ3</accession>